<evidence type="ECO:0000313" key="8">
    <source>
        <dbReference type="EMBL" id="SUZ87616.1"/>
    </source>
</evidence>
<dbReference type="PROSITE" id="PS00856">
    <property type="entry name" value="GUANYLATE_KINASE_1"/>
    <property type="match status" value="1"/>
</dbReference>
<evidence type="ECO:0000256" key="2">
    <source>
        <dbReference type="ARBA" id="ARBA00012961"/>
    </source>
</evidence>
<keyword evidence="5" id="KW-0418">Kinase</keyword>
<dbReference type="SMART" id="SM00072">
    <property type="entry name" value="GuKc"/>
    <property type="match status" value="1"/>
</dbReference>
<dbReference type="CDD" id="cd00071">
    <property type="entry name" value="GMPK"/>
    <property type="match status" value="1"/>
</dbReference>
<evidence type="ECO:0000256" key="4">
    <source>
        <dbReference type="ARBA" id="ARBA00022741"/>
    </source>
</evidence>
<keyword evidence="4" id="KW-0547">Nucleotide-binding</keyword>
<dbReference type="PANTHER" id="PTHR23117:SF13">
    <property type="entry name" value="GUANYLATE KINASE"/>
    <property type="match status" value="1"/>
</dbReference>
<evidence type="ECO:0000256" key="1">
    <source>
        <dbReference type="ARBA" id="ARBA00005790"/>
    </source>
</evidence>
<dbReference type="InterPro" id="IPR008145">
    <property type="entry name" value="GK/Ca_channel_bsu"/>
</dbReference>
<sequence length="204" mass="23722">MKKVGLPIIISAPSGTGKTTTCKLLKQRLPNLKIATSHTTRKIRKGERQGVDYFFVSKEEFESKKNNNDFLEWAKVHTDYYGTSFESLDKHRQNGFDILLELDIQGVNSLRNMDFEGIYIMILPPSIEEMTKRLKKRGTETEDDIERRLKTGKEEIKVYKKHDYVITNFEVEETVESILSIIRAEKSRVTRYIPTSDDIKELLD</sequence>
<dbReference type="PANTHER" id="PTHR23117">
    <property type="entry name" value="GUANYLATE KINASE-RELATED"/>
    <property type="match status" value="1"/>
</dbReference>
<dbReference type="SUPFAM" id="SSF52540">
    <property type="entry name" value="P-loop containing nucleoside triphosphate hydrolases"/>
    <property type="match status" value="1"/>
</dbReference>
<dbReference type="GO" id="GO:0005829">
    <property type="term" value="C:cytosol"/>
    <property type="evidence" value="ECO:0007669"/>
    <property type="project" value="TreeGrafter"/>
</dbReference>
<dbReference type="InterPro" id="IPR027417">
    <property type="entry name" value="P-loop_NTPase"/>
</dbReference>
<evidence type="ECO:0000259" key="7">
    <source>
        <dbReference type="PROSITE" id="PS50052"/>
    </source>
</evidence>
<dbReference type="NCBIfam" id="TIGR03263">
    <property type="entry name" value="guanyl_kin"/>
    <property type="match status" value="1"/>
</dbReference>
<keyword evidence="6" id="KW-0067">ATP-binding</keyword>
<dbReference type="Pfam" id="PF00625">
    <property type="entry name" value="Guanylate_kin"/>
    <property type="match status" value="1"/>
</dbReference>
<proteinExistence type="inferred from homology"/>
<gene>
    <name evidence="8" type="ORF">METZ01_LOCUS40470</name>
</gene>
<dbReference type="FunFam" id="3.30.63.10:FF:000002">
    <property type="entry name" value="Guanylate kinase 1"/>
    <property type="match status" value="1"/>
</dbReference>
<dbReference type="InterPro" id="IPR017665">
    <property type="entry name" value="Guanylate_kinase"/>
</dbReference>
<dbReference type="EC" id="2.7.4.8" evidence="2"/>
<reference evidence="8" key="1">
    <citation type="submission" date="2018-05" db="EMBL/GenBank/DDBJ databases">
        <authorList>
            <person name="Lanie J.A."/>
            <person name="Ng W.-L."/>
            <person name="Kazmierczak K.M."/>
            <person name="Andrzejewski T.M."/>
            <person name="Davidsen T.M."/>
            <person name="Wayne K.J."/>
            <person name="Tettelin H."/>
            <person name="Glass J.I."/>
            <person name="Rusch D."/>
            <person name="Podicherti R."/>
            <person name="Tsui H.-C.T."/>
            <person name="Winkler M.E."/>
        </authorList>
    </citation>
    <scope>NUCLEOTIDE SEQUENCE</scope>
</reference>
<dbReference type="PROSITE" id="PS50052">
    <property type="entry name" value="GUANYLATE_KINASE_2"/>
    <property type="match status" value="1"/>
</dbReference>
<dbReference type="GO" id="GO:0005524">
    <property type="term" value="F:ATP binding"/>
    <property type="evidence" value="ECO:0007669"/>
    <property type="project" value="UniProtKB-KW"/>
</dbReference>
<keyword evidence="3" id="KW-0808">Transferase</keyword>
<evidence type="ECO:0000256" key="6">
    <source>
        <dbReference type="ARBA" id="ARBA00022840"/>
    </source>
</evidence>
<dbReference type="Gene3D" id="3.40.50.300">
    <property type="entry name" value="P-loop containing nucleotide triphosphate hydrolases"/>
    <property type="match status" value="1"/>
</dbReference>
<dbReference type="AlphaFoldDB" id="A0A381R786"/>
<evidence type="ECO:0000256" key="5">
    <source>
        <dbReference type="ARBA" id="ARBA00022777"/>
    </source>
</evidence>
<dbReference type="InterPro" id="IPR020590">
    <property type="entry name" value="Guanylate_kinase_CS"/>
</dbReference>
<dbReference type="HAMAP" id="MF_00328">
    <property type="entry name" value="Guanylate_kinase"/>
    <property type="match status" value="1"/>
</dbReference>
<organism evidence="8">
    <name type="scientific">marine metagenome</name>
    <dbReference type="NCBI Taxonomy" id="408172"/>
    <lineage>
        <taxon>unclassified sequences</taxon>
        <taxon>metagenomes</taxon>
        <taxon>ecological metagenomes</taxon>
    </lineage>
</organism>
<evidence type="ECO:0000256" key="3">
    <source>
        <dbReference type="ARBA" id="ARBA00022679"/>
    </source>
</evidence>
<protein>
    <recommendedName>
        <fullName evidence="2">guanylate kinase</fullName>
        <ecNumber evidence="2">2.7.4.8</ecNumber>
    </recommendedName>
</protein>
<accession>A0A381R786</accession>
<dbReference type="EMBL" id="UINC01001733">
    <property type="protein sequence ID" value="SUZ87616.1"/>
    <property type="molecule type" value="Genomic_DNA"/>
</dbReference>
<dbReference type="GO" id="GO:0004385">
    <property type="term" value="F:GMP kinase activity"/>
    <property type="evidence" value="ECO:0007669"/>
    <property type="project" value="UniProtKB-EC"/>
</dbReference>
<name>A0A381R786_9ZZZZ</name>
<dbReference type="Gene3D" id="3.30.63.10">
    <property type="entry name" value="Guanylate Kinase phosphate binding domain"/>
    <property type="match status" value="1"/>
</dbReference>
<dbReference type="InterPro" id="IPR008144">
    <property type="entry name" value="Guanylate_kin-like_dom"/>
</dbReference>
<feature type="domain" description="Guanylate kinase-like" evidence="7">
    <location>
        <begin position="5"/>
        <end position="183"/>
    </location>
</feature>
<comment type="similarity">
    <text evidence="1">Belongs to the guanylate kinase family.</text>
</comment>